<evidence type="ECO:0000313" key="2">
    <source>
        <dbReference type="Proteomes" id="UP000031829"/>
    </source>
</evidence>
<dbReference type="GeneID" id="93642148"/>
<sequence>MKSKKLERRFLKCITVIFLGSLPFVLKKTPIKDSLLVLFMNGYTNAIVDRFLVNRQILQYPIRFIPKEFKSNVLFDFLCLPTVSLWLYHLTKNDNPFKIVYKIVLTISSLFLVELWAEKYTKLIKWQKGWKWYYSLISLNVRALFSRLVIAIINIIEKKQEG</sequence>
<dbReference type="InterPro" id="IPR048147">
    <property type="entry name" value="CBO0543-like"/>
</dbReference>
<dbReference type="EMBL" id="CP009920">
    <property type="protein sequence ID" value="AJI22084.1"/>
    <property type="molecule type" value="Genomic_DNA"/>
</dbReference>
<evidence type="ECO:0000313" key="1">
    <source>
        <dbReference type="EMBL" id="AJI22084.1"/>
    </source>
</evidence>
<dbReference type="NCBIfam" id="NF041644">
    <property type="entry name" value="CBO0543_fam"/>
    <property type="match status" value="1"/>
</dbReference>
<dbReference type="Proteomes" id="UP000031829">
    <property type="component" value="Chromosome"/>
</dbReference>
<accession>A0A0B6AQG9</accession>
<dbReference type="KEGG" id="bmeg:BG04_4126"/>
<name>A0A0B6AQG9_PRIM2</name>
<protein>
    <submittedName>
        <fullName evidence="1">Uncharacterized protein</fullName>
    </submittedName>
</protein>
<proteinExistence type="predicted"/>
<dbReference type="RefSeq" id="WP_034652917.1">
    <property type="nucleotide sequence ID" value="NZ_BCVB01000005.1"/>
</dbReference>
<dbReference type="AlphaFoldDB" id="A0A0B6AQG9"/>
<dbReference type="HOGENOM" id="CLU_119466_1_0_9"/>
<organism evidence="1 2">
    <name type="scientific">Priestia megaterium (strain ATCC 14581 / DSM 32 / CCUG 1817 / JCM 2506 / NBRC 15308 / NCIMB 9376 / NCTC 10342 / NRRL B-14308 / VKM B-512 / Ford 19)</name>
    <name type="common">Bacillus megaterium</name>
    <dbReference type="NCBI Taxonomy" id="1348623"/>
    <lineage>
        <taxon>Bacteria</taxon>
        <taxon>Bacillati</taxon>
        <taxon>Bacillota</taxon>
        <taxon>Bacilli</taxon>
        <taxon>Bacillales</taxon>
        <taxon>Bacillaceae</taxon>
        <taxon>Priestia</taxon>
    </lineage>
</organism>
<reference evidence="1 2" key="1">
    <citation type="journal article" date="2015" name="Genome Announc.">
        <title>Complete genome sequences for 35 biothreat assay-relevant bacillus species.</title>
        <authorList>
            <person name="Johnson S.L."/>
            <person name="Daligault H.E."/>
            <person name="Davenport K.W."/>
            <person name="Jaissle J."/>
            <person name="Frey K.G."/>
            <person name="Ladner J.T."/>
            <person name="Broomall S.M."/>
            <person name="Bishop-Lilly K.A."/>
            <person name="Bruce D.C."/>
            <person name="Gibbons H.S."/>
            <person name="Coyne S.R."/>
            <person name="Lo C.C."/>
            <person name="Meincke L."/>
            <person name="Munk A.C."/>
            <person name="Koroleva G.I."/>
            <person name="Rosenzweig C.N."/>
            <person name="Palacios G.F."/>
            <person name="Redden C.L."/>
            <person name="Minogue T.D."/>
            <person name="Chain P.S."/>
        </authorList>
    </citation>
    <scope>NUCLEOTIDE SEQUENCE [LARGE SCALE GENOMIC DNA]</scope>
    <source>
        <strain evidence="2">ATCC 14581 / DSM 32 / JCM 2506 / NBRC 15308 / NCIMB 9376 / NCTC 10342 / NRRL B-14308 / VKM B-512</strain>
    </source>
</reference>
<gene>
    <name evidence="1" type="ORF">BG04_4126</name>
</gene>